<evidence type="ECO:0000256" key="5">
    <source>
        <dbReference type="ARBA" id="ARBA00023239"/>
    </source>
</evidence>
<keyword evidence="6" id="KW-0028">Amino-acid biosynthesis</keyword>
<dbReference type="NCBIfam" id="TIGR01048">
    <property type="entry name" value="lysA"/>
    <property type="match status" value="1"/>
</dbReference>
<sequence>MRAHPAGPRHADVVPPGNTAGPVPDGPEELDRLHPAVWPRNCARGQDGVVRVAGLDVRDLAEEFGTPLFVLDEADFRSRCREYAEAFGDPAAVHYAAKAFLSVKLAQWVAEEGLSLDVCSGGELSVALRAGFPPERIAFHGNNKSLAELTAAVRAGVGLIVVDSFYEIARLEDVAKELGARQKVLVRVTVGVEAHTHEFIATAHEDQKFGFSLASGDAAEAVRRVVKAPSLVLAGLHSHIGSQIFQVDGFELAAHRVVQLLAQLRQEHGAEALAEASIVDLGGGLGIAYTAQDDPLPPAELARRLREIVQREAEEAGIPQPRISVEPGRAIVGPGMVTLYEVGTIKDVSLDGGAQRRYISVDGGMSDNIRTPLYDAVYDSRLVSRRAEGGPVLSRIVGKHCESGDVVVRDCWLPEDIAPGDLLAVAATGAYCYSMASNYNRLLRPAVVAVRDGQARLLLRRETEDDLLRLEV</sequence>
<name>A0A073AUR8_9PSEU</name>
<dbReference type="InterPro" id="IPR022643">
    <property type="entry name" value="De-COase2_C"/>
</dbReference>
<feature type="region of interest" description="Disordered" evidence="10">
    <location>
        <begin position="1"/>
        <end position="30"/>
    </location>
</feature>
<organism evidence="13 14">
    <name type="scientific">Saccharopolyspora rectivirgula</name>
    <dbReference type="NCBI Taxonomy" id="28042"/>
    <lineage>
        <taxon>Bacteria</taxon>
        <taxon>Bacillati</taxon>
        <taxon>Actinomycetota</taxon>
        <taxon>Actinomycetes</taxon>
        <taxon>Pseudonocardiales</taxon>
        <taxon>Pseudonocardiaceae</taxon>
        <taxon>Saccharopolyspora</taxon>
    </lineage>
</organism>
<feature type="binding site" evidence="6">
    <location>
        <position position="431"/>
    </location>
    <ligand>
        <name>pyridoxal 5'-phosphate</name>
        <dbReference type="ChEBI" id="CHEBI:597326"/>
    </ligand>
</feature>
<dbReference type="InterPro" id="IPR022653">
    <property type="entry name" value="De-COase2_pyr-phos_BS"/>
</dbReference>
<dbReference type="Proteomes" id="UP000031419">
    <property type="component" value="Unassembled WGS sequence"/>
</dbReference>
<comment type="caution">
    <text evidence="13">The sequence shown here is derived from an EMBL/GenBank/DDBJ whole genome shotgun (WGS) entry which is preliminary data.</text>
</comment>
<comment type="cofactor">
    <cofactor evidence="1 6 8 9">
        <name>pyridoxal 5'-phosphate</name>
        <dbReference type="ChEBI" id="CHEBI:597326"/>
    </cofactor>
</comment>
<dbReference type="Gene3D" id="3.20.20.10">
    <property type="entry name" value="Alanine racemase"/>
    <property type="match status" value="1"/>
</dbReference>
<keyword evidence="3 6" id="KW-0663">Pyridoxal phosphate</keyword>
<evidence type="ECO:0000256" key="6">
    <source>
        <dbReference type="HAMAP-Rule" id="MF_02120"/>
    </source>
</evidence>
<keyword evidence="2 6" id="KW-0210">Decarboxylase</keyword>
<feature type="binding site" evidence="6">
    <location>
        <position position="284"/>
    </location>
    <ligand>
        <name>pyridoxal 5'-phosphate</name>
        <dbReference type="ChEBI" id="CHEBI:597326"/>
    </ligand>
</feature>
<dbReference type="AlphaFoldDB" id="A0A073AUR8"/>
<dbReference type="FunFam" id="3.20.20.10:FF:000003">
    <property type="entry name" value="Diaminopimelate decarboxylase"/>
    <property type="match status" value="1"/>
</dbReference>
<reference evidence="13 14" key="1">
    <citation type="submission" date="2014-06" db="EMBL/GenBank/DDBJ databases">
        <title>Saccharopolyspora rectivirgula DSM-43113 Genome sequencing.</title>
        <authorList>
            <person name="Barrera C."/>
            <person name="Millon L."/>
            <person name="Rognon B."/>
            <person name="Zaugg C."/>
            <person name="Monod M."/>
        </authorList>
    </citation>
    <scope>NUCLEOTIDE SEQUENCE [LARGE SCALE GENOMIC DNA]</scope>
    <source>
        <strain evidence="13 14">DSM 43113</strain>
    </source>
</reference>
<dbReference type="InterPro" id="IPR000183">
    <property type="entry name" value="Orn/DAP/Arg_de-COase"/>
</dbReference>
<dbReference type="SUPFAM" id="SSF51419">
    <property type="entry name" value="PLP-binding barrel"/>
    <property type="match status" value="1"/>
</dbReference>
<dbReference type="PRINTS" id="PR01181">
    <property type="entry name" value="DAPDCRBXLASE"/>
</dbReference>
<dbReference type="OrthoDB" id="9802241at2"/>
<feature type="active site" description="Proton donor" evidence="8">
    <location>
        <position position="401"/>
    </location>
</feature>
<evidence type="ECO:0000313" key="14">
    <source>
        <dbReference type="Proteomes" id="UP000031419"/>
    </source>
</evidence>
<comment type="function">
    <text evidence="6">Specifically catalyzes the decarboxylation of meso-diaminopimelate (meso-DAP) to L-lysine.</text>
</comment>
<dbReference type="SUPFAM" id="SSF50621">
    <property type="entry name" value="Alanine racemase C-terminal domain-like"/>
    <property type="match status" value="1"/>
</dbReference>
<evidence type="ECO:0000256" key="8">
    <source>
        <dbReference type="PIRSR" id="PIRSR600183-50"/>
    </source>
</evidence>
<feature type="binding site" evidence="6">
    <location>
        <position position="431"/>
    </location>
    <ligand>
        <name>substrate</name>
    </ligand>
</feature>
<feature type="domain" description="Orn/DAP/Arg decarboxylase 2 C-terminal" evidence="11">
    <location>
        <begin position="336"/>
        <end position="429"/>
    </location>
</feature>
<feature type="binding site" evidence="6">
    <location>
        <position position="374"/>
    </location>
    <ligand>
        <name>substrate</name>
    </ligand>
</feature>
<feature type="domain" description="Orn/DAP/Arg decarboxylase 2 N-terminal" evidence="12">
    <location>
        <begin position="74"/>
        <end position="332"/>
    </location>
</feature>
<dbReference type="HAMAP" id="MF_02120">
    <property type="entry name" value="LysA"/>
    <property type="match status" value="1"/>
</dbReference>
<keyword evidence="4 6" id="KW-0457">Lysine biosynthesis</keyword>
<comment type="subunit">
    <text evidence="6">Homodimer.</text>
</comment>
<evidence type="ECO:0000259" key="11">
    <source>
        <dbReference type="Pfam" id="PF00278"/>
    </source>
</evidence>
<dbReference type="eggNOG" id="COG0019">
    <property type="taxonomic scope" value="Bacteria"/>
</dbReference>
<dbReference type="EC" id="4.1.1.20" evidence="6 7"/>
<feature type="binding site" evidence="6">
    <location>
        <position position="329"/>
    </location>
    <ligand>
        <name>substrate</name>
    </ligand>
</feature>
<feature type="binding site" evidence="6">
    <location>
        <position position="402"/>
    </location>
    <ligand>
        <name>substrate</name>
    </ligand>
</feature>
<keyword evidence="14" id="KW-1185">Reference proteome</keyword>
<dbReference type="PROSITE" id="PS00878">
    <property type="entry name" value="ODR_DC_2_1"/>
    <property type="match status" value="1"/>
</dbReference>
<dbReference type="InterPro" id="IPR009006">
    <property type="entry name" value="Ala_racemase/Decarboxylase_C"/>
</dbReference>
<dbReference type="InterPro" id="IPR029066">
    <property type="entry name" value="PLP-binding_barrel"/>
</dbReference>
<gene>
    <name evidence="6" type="primary">lysA</name>
    <name evidence="13" type="ORF">GU90_18540</name>
</gene>
<evidence type="ECO:0000259" key="12">
    <source>
        <dbReference type="Pfam" id="PF02784"/>
    </source>
</evidence>
<evidence type="ECO:0000256" key="4">
    <source>
        <dbReference type="ARBA" id="ARBA00023154"/>
    </source>
</evidence>
<dbReference type="Pfam" id="PF02784">
    <property type="entry name" value="Orn_Arg_deC_N"/>
    <property type="match status" value="1"/>
</dbReference>
<comment type="pathway">
    <text evidence="6 9">Amino-acid biosynthesis; L-lysine biosynthesis via DAP pathway; L-lysine from DL-2,6-diaminopimelate: step 1/1.</text>
</comment>
<dbReference type="GO" id="GO:0009089">
    <property type="term" value="P:lysine biosynthetic process via diaminopimelate"/>
    <property type="evidence" value="ECO:0007669"/>
    <property type="project" value="UniProtKB-UniRule"/>
</dbReference>
<accession>A0A073AUR8</accession>
<dbReference type="InterPro" id="IPR022644">
    <property type="entry name" value="De-COase2_N"/>
</dbReference>
<dbReference type="UniPathway" id="UPA00034">
    <property type="reaction ID" value="UER00027"/>
</dbReference>
<dbReference type="PRINTS" id="PR01179">
    <property type="entry name" value="ODADCRBXLASE"/>
</dbReference>
<evidence type="ECO:0000256" key="1">
    <source>
        <dbReference type="ARBA" id="ARBA00001933"/>
    </source>
</evidence>
<comment type="catalytic activity">
    <reaction evidence="6 9">
        <text>meso-2,6-diaminopimelate + H(+) = L-lysine + CO2</text>
        <dbReference type="Rhea" id="RHEA:15101"/>
        <dbReference type="ChEBI" id="CHEBI:15378"/>
        <dbReference type="ChEBI" id="CHEBI:16526"/>
        <dbReference type="ChEBI" id="CHEBI:32551"/>
        <dbReference type="ChEBI" id="CHEBI:57791"/>
        <dbReference type="EC" id="4.1.1.20"/>
    </reaction>
</comment>
<dbReference type="EMBL" id="JNVU01000048">
    <property type="protein sequence ID" value="KEI43125.1"/>
    <property type="molecule type" value="Genomic_DNA"/>
</dbReference>
<feature type="modified residue" description="N6-(pyridoxal phosphate)lysine" evidence="6 8">
    <location>
        <position position="98"/>
    </location>
</feature>
<evidence type="ECO:0000256" key="3">
    <source>
        <dbReference type="ARBA" id="ARBA00022898"/>
    </source>
</evidence>
<keyword evidence="5 6" id="KW-0456">Lyase</keyword>
<dbReference type="InterPro" id="IPR002986">
    <property type="entry name" value="DAP_deCOOHase_LysA"/>
</dbReference>
<dbReference type="STRING" id="28042.GU90_18540"/>
<feature type="binding site" evidence="6">
    <location>
        <begin position="326"/>
        <end position="329"/>
    </location>
    <ligand>
        <name>pyridoxal 5'-phosphate</name>
        <dbReference type="ChEBI" id="CHEBI:597326"/>
    </ligand>
</feature>
<comment type="similarity">
    <text evidence="6">Belongs to the Orn/Lys/Arg decarboxylase class-II family. LysA subfamily.</text>
</comment>
<dbReference type="PANTHER" id="PTHR43727">
    <property type="entry name" value="DIAMINOPIMELATE DECARBOXYLASE"/>
    <property type="match status" value="1"/>
</dbReference>
<feature type="binding site" evidence="6">
    <location>
        <position position="370"/>
    </location>
    <ligand>
        <name>substrate</name>
    </ligand>
</feature>
<dbReference type="CDD" id="cd06828">
    <property type="entry name" value="PLPDE_III_DapDC"/>
    <property type="match status" value="1"/>
</dbReference>
<dbReference type="GO" id="GO:0030170">
    <property type="term" value="F:pyridoxal phosphate binding"/>
    <property type="evidence" value="ECO:0007669"/>
    <property type="project" value="UniProtKB-UniRule"/>
</dbReference>
<dbReference type="PANTHER" id="PTHR43727:SF2">
    <property type="entry name" value="GROUP IV DECARBOXYLASE"/>
    <property type="match status" value="1"/>
</dbReference>
<evidence type="ECO:0000256" key="7">
    <source>
        <dbReference type="NCBIfam" id="TIGR01048"/>
    </source>
</evidence>
<proteinExistence type="inferred from homology"/>
<protein>
    <recommendedName>
        <fullName evidence="6 7">Diaminopimelate decarboxylase</fullName>
        <shortName evidence="6">DAP decarboxylase</shortName>
        <shortName evidence="6">DAPDC</shortName>
        <ecNumber evidence="6 7">4.1.1.20</ecNumber>
    </recommendedName>
</protein>
<dbReference type="Pfam" id="PF00278">
    <property type="entry name" value="Orn_DAP_Arg_deC"/>
    <property type="match status" value="1"/>
</dbReference>
<evidence type="ECO:0000313" key="13">
    <source>
        <dbReference type="EMBL" id="KEI43125.1"/>
    </source>
</evidence>
<evidence type="ECO:0000256" key="10">
    <source>
        <dbReference type="SAM" id="MobiDB-lite"/>
    </source>
</evidence>
<dbReference type="GO" id="GO:0008836">
    <property type="term" value="F:diaminopimelate decarboxylase activity"/>
    <property type="evidence" value="ECO:0007669"/>
    <property type="project" value="UniProtKB-UniRule"/>
</dbReference>
<dbReference type="RefSeq" id="WP_029721666.1">
    <property type="nucleotide sequence ID" value="NZ_JAJUIW010000001.1"/>
</dbReference>
<dbReference type="Gene3D" id="2.40.37.10">
    <property type="entry name" value="Lyase, Ornithine Decarboxylase, Chain A, domain 1"/>
    <property type="match status" value="1"/>
</dbReference>
<evidence type="ECO:0000256" key="9">
    <source>
        <dbReference type="RuleBase" id="RU003738"/>
    </source>
</evidence>
<evidence type="ECO:0000256" key="2">
    <source>
        <dbReference type="ARBA" id="ARBA00022793"/>
    </source>
</evidence>